<evidence type="ECO:0000313" key="2">
    <source>
        <dbReference type="EMBL" id="KAG1819134.1"/>
    </source>
</evidence>
<protein>
    <recommendedName>
        <fullName evidence="1">DUF6830 domain-containing protein</fullName>
    </recommendedName>
</protein>
<feature type="domain" description="DUF6830" evidence="1">
    <location>
        <begin position="639"/>
        <end position="732"/>
    </location>
</feature>
<dbReference type="OrthoDB" id="3232986at2759"/>
<dbReference type="GeneID" id="64632233"/>
<keyword evidence="3" id="KW-1185">Reference proteome</keyword>
<accession>A0A9P7JEW1</accession>
<evidence type="ECO:0000313" key="3">
    <source>
        <dbReference type="Proteomes" id="UP000807769"/>
    </source>
</evidence>
<evidence type="ECO:0000259" key="1">
    <source>
        <dbReference type="Pfam" id="PF20722"/>
    </source>
</evidence>
<reference evidence="2" key="1">
    <citation type="journal article" date="2020" name="New Phytol.">
        <title>Comparative genomics reveals dynamic genome evolution in host specialist ectomycorrhizal fungi.</title>
        <authorList>
            <person name="Lofgren L.A."/>
            <person name="Nguyen N.H."/>
            <person name="Vilgalys R."/>
            <person name="Ruytinx J."/>
            <person name="Liao H.L."/>
            <person name="Branco S."/>
            <person name="Kuo A."/>
            <person name="LaButti K."/>
            <person name="Lipzen A."/>
            <person name="Andreopoulos W."/>
            <person name="Pangilinan J."/>
            <person name="Riley R."/>
            <person name="Hundley H."/>
            <person name="Na H."/>
            <person name="Barry K."/>
            <person name="Grigoriev I.V."/>
            <person name="Stajich J.E."/>
            <person name="Kennedy P.G."/>
        </authorList>
    </citation>
    <scope>NUCLEOTIDE SEQUENCE</scope>
    <source>
        <strain evidence="2">MN1</strain>
    </source>
</reference>
<dbReference type="Pfam" id="PF20722">
    <property type="entry name" value="DUF6830"/>
    <property type="match status" value="1"/>
</dbReference>
<dbReference type="RefSeq" id="XP_041194811.1">
    <property type="nucleotide sequence ID" value="XM_041338217.1"/>
</dbReference>
<dbReference type="EMBL" id="JABBWG010000010">
    <property type="protein sequence ID" value="KAG1819134.1"/>
    <property type="molecule type" value="Genomic_DNA"/>
</dbReference>
<organism evidence="2 3">
    <name type="scientific">Suillus subaureus</name>
    <dbReference type="NCBI Taxonomy" id="48587"/>
    <lineage>
        <taxon>Eukaryota</taxon>
        <taxon>Fungi</taxon>
        <taxon>Dikarya</taxon>
        <taxon>Basidiomycota</taxon>
        <taxon>Agaricomycotina</taxon>
        <taxon>Agaricomycetes</taxon>
        <taxon>Agaricomycetidae</taxon>
        <taxon>Boletales</taxon>
        <taxon>Suillineae</taxon>
        <taxon>Suillaceae</taxon>
        <taxon>Suillus</taxon>
    </lineage>
</organism>
<proteinExistence type="predicted"/>
<dbReference type="Pfam" id="PF18759">
    <property type="entry name" value="Plavaka"/>
    <property type="match status" value="2"/>
</dbReference>
<dbReference type="InterPro" id="IPR049233">
    <property type="entry name" value="DUF6830"/>
</dbReference>
<gene>
    <name evidence="2" type="ORF">BJ212DRAFT_1446237</name>
</gene>
<dbReference type="Proteomes" id="UP000807769">
    <property type="component" value="Unassembled WGS sequence"/>
</dbReference>
<dbReference type="AlphaFoldDB" id="A0A9P7JEW1"/>
<dbReference type="InterPro" id="IPR041078">
    <property type="entry name" value="Plavaka"/>
</dbReference>
<name>A0A9P7JEW1_9AGAM</name>
<comment type="caution">
    <text evidence="2">The sequence shown here is derived from an EMBL/GenBank/DDBJ whole genome shotgun (WGS) entry which is preliminary data.</text>
</comment>
<sequence length="842" mass="94684">MPKASSYCPLCGKKFKDHSSVTRHMSQPLSGCNTWLDDLIQLEQSSCSLEDHAMEVDDIAEPYISDSYEPVGFMDSGDTFGEGESMERMPQDKIQDESSEVTDHFPNPLLAFEDGYTFLSLFDSDKNSIYHKMNLYYPFSSRKEWQISLWLLHSGLSMGKIDAFLGLEMIKDLSLSFRSARELWGRAEMLPSGPCWKLQVITTTHPTKLPIILYWRDPLECILNIFNHPLFHDCIDYSARRVYTCVQKACHVYTEWMTGDHAWEIQSALPAGATLLGMILSSDKTTISSLTGDHVAHPLLISLANLHMNTRSKLSTHSFVLTALLPGVLQDCLIHQCLDIVLHPLKQAAEHGIMLSDPIGSMTLAQFAVICSHANPNDLEAYFREAQKFCLNGVDKPFWSDWIFADPSHFLTPKILHHIHKEFYNHDAQWLIVSIGESEIDFQFSVLQPITRFQHFCEGISKLKQVTGCCHRDIHVDAAPPGVLAAVCVLMQFCYLVQLPHINENDLKLISSALDKFHVKKDTIIAAGAHQGQCNKVINNWHIPKLELMQNIVPSIHNSGVTSQWTADITEHTHITEIKDPARSSNNVNYDPQIYHDQSHLQVQDVDIDPQDDVDTDADETIECPSMVHSSGYSCPITEYFSIARKLQHMDSVPLPLCSFIIEHTAFHLSYDPAIRKVTVDEIANKFSLPDLQSAIADYLQCEATFGHQYIHLIGGPRRAEHSAILPFDNLQTLNCTPPGGPWILGHYDTIIVQTEAGYSWPTSGLSDQFLTYVQHFNVSGDRDPITQLHLLKRAKCSNGTCIGDVVPVSQLRAPVNLVPCFGTVADMRLTAYNSLEHASEF</sequence>